<organism evidence="2 3">
    <name type="scientific">Turicimonas muris</name>
    <dbReference type="NCBI Taxonomy" id="1796652"/>
    <lineage>
        <taxon>Bacteria</taxon>
        <taxon>Pseudomonadati</taxon>
        <taxon>Pseudomonadota</taxon>
        <taxon>Betaproteobacteria</taxon>
        <taxon>Burkholderiales</taxon>
        <taxon>Sutterellaceae</taxon>
        <taxon>Turicimonas</taxon>
    </lineage>
</organism>
<evidence type="ECO:0000313" key="3">
    <source>
        <dbReference type="Proteomes" id="UP000214610"/>
    </source>
</evidence>
<dbReference type="EMBL" id="NHMP01000001">
    <property type="protein sequence ID" value="OXE51154.1"/>
    <property type="molecule type" value="Genomic_DNA"/>
</dbReference>
<reference evidence="3" key="1">
    <citation type="submission" date="2017-05" db="EMBL/GenBank/DDBJ databases">
        <title>Improved OligoMM genomes.</title>
        <authorList>
            <person name="Garzetti D."/>
        </authorList>
    </citation>
    <scope>NUCLEOTIDE SEQUENCE [LARGE SCALE GENOMIC DNA]</scope>
    <source>
        <strain evidence="3">YL45</strain>
    </source>
</reference>
<dbReference type="AlphaFoldDB" id="A0A227KTD2"/>
<comment type="caution">
    <text evidence="2">The sequence shown here is derived from an EMBL/GenBank/DDBJ whole genome shotgun (WGS) entry which is preliminary data.</text>
</comment>
<sequence>MPLPLNYLLSLYTLLKEMNMDIIRLNWKEEEYPKELLERFQKEKHGYWKINCNQIKRGQNFLLYSTQKNYIQGIIGFGKFARDKIHIPDKEEIKKYRLDLVTEDLKTKFAELNLIYLNLNSPLVSVEEIIQRFEKLNNFAQQGSKAINKKYQVEACRLYQELDARYNTEDITKKISELEKKLELLHLDTETIRKTTQRIGQKWLREKLISLHNGKCQISGESNSELLVCSHIVPWRLGPENRLNLNNVLLLAFNYDFLFDKGYISFNDDGTIITSSKIKDKFGIQSGLKLNGLQEESKNFLKYHREKIFKK</sequence>
<dbReference type="Proteomes" id="UP000214610">
    <property type="component" value="Unassembled WGS sequence"/>
</dbReference>
<dbReference type="Pfam" id="PF13391">
    <property type="entry name" value="HNH_2"/>
    <property type="match status" value="1"/>
</dbReference>
<protein>
    <recommendedName>
        <fullName evidence="1">HNH nuclease domain-containing protein</fullName>
    </recommendedName>
</protein>
<evidence type="ECO:0000259" key="1">
    <source>
        <dbReference type="Pfam" id="PF13391"/>
    </source>
</evidence>
<gene>
    <name evidence="2" type="ORF">ADH67_02350</name>
</gene>
<proteinExistence type="predicted"/>
<keyword evidence="3" id="KW-1185">Reference proteome</keyword>
<accession>A0A227KTD2</accession>
<evidence type="ECO:0000313" key="2">
    <source>
        <dbReference type="EMBL" id="OXE51154.1"/>
    </source>
</evidence>
<dbReference type="InterPro" id="IPR003615">
    <property type="entry name" value="HNH_nuc"/>
</dbReference>
<name>A0A227KTD2_9BURK</name>
<feature type="domain" description="HNH nuclease" evidence="1">
    <location>
        <begin position="216"/>
        <end position="267"/>
    </location>
</feature>